<dbReference type="EMBL" id="MSLT01000023">
    <property type="protein sequence ID" value="OUD12615.1"/>
    <property type="molecule type" value="Genomic_DNA"/>
</dbReference>
<name>A0A251X5I6_9GAMM</name>
<organism evidence="1 2">
    <name type="scientific">Thioflexithrix psekupsensis</name>
    <dbReference type="NCBI Taxonomy" id="1570016"/>
    <lineage>
        <taxon>Bacteria</taxon>
        <taxon>Pseudomonadati</taxon>
        <taxon>Pseudomonadota</taxon>
        <taxon>Gammaproteobacteria</taxon>
        <taxon>Thiotrichales</taxon>
        <taxon>Thioflexithrix</taxon>
    </lineage>
</organism>
<protein>
    <submittedName>
        <fullName evidence="1">Uncharacterized protein</fullName>
    </submittedName>
</protein>
<accession>A0A251X5I6</accession>
<evidence type="ECO:0000313" key="2">
    <source>
        <dbReference type="Proteomes" id="UP000194798"/>
    </source>
</evidence>
<comment type="caution">
    <text evidence="1">The sequence shown here is derived from an EMBL/GenBank/DDBJ whole genome shotgun (WGS) entry which is preliminary data.</text>
</comment>
<proteinExistence type="predicted"/>
<dbReference type="AlphaFoldDB" id="A0A251X5I6"/>
<sequence length="257" mass="29785">MDLIMNTQYLWFKVLIILFLSGNGLAAEDNVLLENDPSLPQSNLLLDPAELNSIRNEQIYPFYVPIERMVDINFIQQQLQVNYTLQMAKHIVHLLNHYQNTENLPVPADEMKIWQENLLKNDPFIERIDYMEKHYLVFILKSTSPVIENLQGKEIRYEYYENQWSPSWSLSELLDLEASDQKAGISEPPEISPPASPSDSPSFSISLFPAPIDFFYSMGIITDYCRNPMGYIYPKEGMVSDQAWCPIWHSAVMPLQD</sequence>
<dbReference type="Proteomes" id="UP000194798">
    <property type="component" value="Unassembled WGS sequence"/>
</dbReference>
<evidence type="ECO:0000313" key="1">
    <source>
        <dbReference type="EMBL" id="OUD12615.1"/>
    </source>
</evidence>
<gene>
    <name evidence="1" type="ORF">TPSD3_16170</name>
</gene>
<keyword evidence="2" id="KW-1185">Reference proteome</keyword>
<reference evidence="1 2" key="1">
    <citation type="submission" date="2016-12" db="EMBL/GenBank/DDBJ databases">
        <title>Thioflexothrix psekupsii D3 genome sequencing and assembly.</title>
        <authorList>
            <person name="Fomenkov A."/>
            <person name="Vincze T."/>
            <person name="Grabovich M."/>
            <person name="Anton B.P."/>
            <person name="Dubinina G."/>
            <person name="Orlova M."/>
            <person name="Belousova E."/>
            <person name="Roberts R.J."/>
        </authorList>
    </citation>
    <scope>NUCLEOTIDE SEQUENCE [LARGE SCALE GENOMIC DNA]</scope>
    <source>
        <strain evidence="1">D3</strain>
    </source>
</reference>